<feature type="transmembrane region" description="Helical" evidence="26">
    <location>
        <begin position="555"/>
        <end position="579"/>
    </location>
</feature>
<dbReference type="PROSITE" id="PS50011">
    <property type="entry name" value="PROTEIN_KINASE_DOM"/>
    <property type="match status" value="1"/>
</dbReference>
<dbReference type="InterPro" id="IPR013783">
    <property type="entry name" value="Ig-like_fold"/>
</dbReference>
<dbReference type="PIRSF" id="PIRSF000615">
    <property type="entry name" value="TyrPK_CSF1-R"/>
    <property type="match status" value="1"/>
</dbReference>
<dbReference type="SUPFAM" id="SSF56112">
    <property type="entry name" value="Protein kinase-like (PK-like)"/>
    <property type="match status" value="1"/>
</dbReference>
<dbReference type="FunFam" id="2.60.40.10:FF:000020">
    <property type="entry name" value="Fibroblast growth factor receptor"/>
    <property type="match status" value="1"/>
</dbReference>
<keyword evidence="22" id="KW-0479">Metal-binding</keyword>
<dbReference type="InterPro" id="IPR003598">
    <property type="entry name" value="Ig_sub2"/>
</dbReference>
<feature type="region of interest" description="Disordered" evidence="25">
    <location>
        <begin position="75"/>
        <end position="110"/>
    </location>
</feature>
<evidence type="ECO:0000256" key="18">
    <source>
        <dbReference type="ARBA" id="ARBA00051243"/>
    </source>
</evidence>
<organism evidence="29 30">
    <name type="scientific">Megalurothrips usitatus</name>
    <name type="common">bean blossom thrips</name>
    <dbReference type="NCBI Taxonomy" id="439358"/>
    <lineage>
        <taxon>Eukaryota</taxon>
        <taxon>Metazoa</taxon>
        <taxon>Ecdysozoa</taxon>
        <taxon>Arthropoda</taxon>
        <taxon>Hexapoda</taxon>
        <taxon>Insecta</taxon>
        <taxon>Pterygota</taxon>
        <taxon>Neoptera</taxon>
        <taxon>Paraneoptera</taxon>
        <taxon>Thysanoptera</taxon>
        <taxon>Terebrantia</taxon>
        <taxon>Thripoidea</taxon>
        <taxon>Thripidae</taxon>
        <taxon>Megalurothrips</taxon>
    </lineage>
</organism>
<dbReference type="InterPro" id="IPR007110">
    <property type="entry name" value="Ig-like_dom"/>
</dbReference>
<evidence type="ECO:0000256" key="11">
    <source>
        <dbReference type="ARBA" id="ARBA00022989"/>
    </source>
</evidence>
<keyword evidence="10 21" id="KW-0067">ATP-binding</keyword>
<keyword evidence="4" id="KW-0808">Transferase</keyword>
<dbReference type="InterPro" id="IPR017441">
    <property type="entry name" value="Protein_kinase_ATP_BS"/>
</dbReference>
<evidence type="ECO:0000256" key="22">
    <source>
        <dbReference type="PIRSR" id="PIRSR000615-3"/>
    </source>
</evidence>
<keyword evidence="5 26" id="KW-0812">Transmembrane</keyword>
<feature type="domain" description="Ig-like" evidence="28">
    <location>
        <begin position="96"/>
        <end position="185"/>
    </location>
</feature>
<proteinExistence type="predicted"/>
<evidence type="ECO:0000256" key="19">
    <source>
        <dbReference type="ARBA" id="ARBA00056965"/>
    </source>
</evidence>
<evidence type="ECO:0000256" key="24">
    <source>
        <dbReference type="PROSITE-ProRule" id="PRU10141"/>
    </source>
</evidence>
<dbReference type="SUPFAM" id="SSF48726">
    <property type="entry name" value="Immunoglobulin"/>
    <property type="match status" value="4"/>
</dbReference>
<evidence type="ECO:0000256" key="4">
    <source>
        <dbReference type="ARBA" id="ARBA00022679"/>
    </source>
</evidence>
<protein>
    <recommendedName>
        <fullName evidence="2">receptor protein-tyrosine kinase</fullName>
        <ecNumber evidence="2">2.7.10.1</ecNumber>
    </recommendedName>
</protein>
<dbReference type="CDD" id="cd00096">
    <property type="entry name" value="Ig"/>
    <property type="match status" value="1"/>
</dbReference>
<feature type="binding site" evidence="22">
    <location>
        <position position="823"/>
    </location>
    <ligand>
        <name>Mg(2+)</name>
        <dbReference type="ChEBI" id="CHEBI:18420"/>
    </ligand>
</feature>
<evidence type="ECO:0000313" key="29">
    <source>
        <dbReference type="EMBL" id="KAJ1526184.1"/>
    </source>
</evidence>
<feature type="active site" description="Proton acceptor" evidence="20">
    <location>
        <position position="818"/>
    </location>
</feature>
<evidence type="ECO:0000256" key="8">
    <source>
        <dbReference type="ARBA" id="ARBA00022741"/>
    </source>
</evidence>
<comment type="function">
    <text evidence="19">Receptor for basic fibroblast growth factor.</text>
</comment>
<evidence type="ECO:0000259" key="27">
    <source>
        <dbReference type="PROSITE" id="PS50011"/>
    </source>
</evidence>
<comment type="caution">
    <text evidence="29">The sequence shown here is derived from an EMBL/GenBank/DDBJ whole genome shotgun (WGS) entry which is preliminary data.</text>
</comment>
<dbReference type="GO" id="GO:0007169">
    <property type="term" value="P:cell surface receptor protein tyrosine kinase signaling pathway"/>
    <property type="evidence" value="ECO:0007669"/>
    <property type="project" value="TreeGrafter"/>
</dbReference>
<feature type="domain" description="Protein kinase" evidence="27">
    <location>
        <begin position="673"/>
        <end position="954"/>
    </location>
</feature>
<dbReference type="EC" id="2.7.10.1" evidence="2"/>
<accession>A0AAV7XQZ1</accession>
<feature type="region of interest" description="Disordered" evidence="25">
    <location>
        <begin position="206"/>
        <end position="227"/>
    </location>
</feature>
<dbReference type="FunFam" id="1.10.510.10:FF:000007">
    <property type="entry name" value="Fibroblast growth factor receptor"/>
    <property type="match status" value="1"/>
</dbReference>
<keyword evidence="3" id="KW-0597">Phosphoprotein</keyword>
<keyword evidence="12 26" id="KW-0472">Membrane</keyword>
<evidence type="ECO:0000256" key="10">
    <source>
        <dbReference type="ARBA" id="ARBA00022840"/>
    </source>
</evidence>
<keyword evidence="14" id="KW-1015">Disulfide bond</keyword>
<dbReference type="InterPro" id="IPR020635">
    <property type="entry name" value="Tyr_kinase_cat_dom"/>
</dbReference>
<dbReference type="PANTHER" id="PTHR24416">
    <property type="entry name" value="TYROSINE-PROTEIN KINASE RECEPTOR"/>
    <property type="match status" value="1"/>
</dbReference>
<feature type="compositionally biased region" description="Low complexity" evidence="25">
    <location>
        <begin position="97"/>
        <end position="106"/>
    </location>
</feature>
<keyword evidence="16" id="KW-0325">Glycoprotein</keyword>
<dbReference type="InterPro" id="IPR013098">
    <property type="entry name" value="Ig_I-set"/>
</dbReference>
<dbReference type="InterPro" id="IPR000719">
    <property type="entry name" value="Prot_kinase_dom"/>
</dbReference>
<name>A0AAV7XQZ1_9NEOP</name>
<dbReference type="Gene3D" id="2.60.40.10">
    <property type="entry name" value="Immunoglobulins"/>
    <property type="match status" value="4"/>
</dbReference>
<feature type="domain" description="Ig-like" evidence="28">
    <location>
        <begin position="426"/>
        <end position="520"/>
    </location>
</feature>
<dbReference type="InterPro" id="IPR008266">
    <property type="entry name" value="Tyr_kinase_AS"/>
</dbReference>
<evidence type="ECO:0000256" key="12">
    <source>
        <dbReference type="ARBA" id="ARBA00023136"/>
    </source>
</evidence>
<dbReference type="PANTHER" id="PTHR24416:SF550">
    <property type="entry name" value="FIBROBLAST GROWTH FACTOR RECEPTOR HOMOLOG 1-RELATED"/>
    <property type="match status" value="1"/>
</dbReference>
<keyword evidence="11 26" id="KW-1133">Transmembrane helix</keyword>
<evidence type="ECO:0000256" key="2">
    <source>
        <dbReference type="ARBA" id="ARBA00011902"/>
    </source>
</evidence>
<dbReference type="InterPro" id="IPR036179">
    <property type="entry name" value="Ig-like_dom_sf"/>
</dbReference>
<feature type="binding site" evidence="21">
    <location>
        <begin position="680"/>
        <end position="687"/>
    </location>
    <ligand>
        <name>ATP</name>
        <dbReference type="ChEBI" id="CHEBI:30616"/>
    </ligand>
</feature>
<keyword evidence="17" id="KW-0393">Immunoglobulin domain</keyword>
<dbReference type="Gene3D" id="1.10.510.10">
    <property type="entry name" value="Transferase(Phosphotransferase) domain 1"/>
    <property type="match status" value="1"/>
</dbReference>
<evidence type="ECO:0000256" key="13">
    <source>
        <dbReference type="ARBA" id="ARBA00023137"/>
    </source>
</evidence>
<dbReference type="EMBL" id="JAPTSV010000007">
    <property type="protein sequence ID" value="KAJ1526184.1"/>
    <property type="molecule type" value="Genomic_DNA"/>
</dbReference>
<dbReference type="Pfam" id="PF07679">
    <property type="entry name" value="I-set"/>
    <property type="match status" value="2"/>
</dbReference>
<feature type="region of interest" description="Disordered" evidence="25">
    <location>
        <begin position="306"/>
        <end position="327"/>
    </location>
</feature>
<comment type="subcellular location">
    <subcellularLocation>
        <location evidence="1">Membrane</location>
        <topology evidence="1">Single-pass membrane protein</topology>
    </subcellularLocation>
</comment>
<keyword evidence="7" id="KW-0677">Repeat</keyword>
<dbReference type="GO" id="GO:0005886">
    <property type="term" value="C:plasma membrane"/>
    <property type="evidence" value="ECO:0007669"/>
    <property type="project" value="TreeGrafter"/>
</dbReference>
<dbReference type="Proteomes" id="UP001075354">
    <property type="component" value="Chromosome 7"/>
</dbReference>
<evidence type="ECO:0000259" key="28">
    <source>
        <dbReference type="PROSITE" id="PS50835"/>
    </source>
</evidence>
<evidence type="ECO:0000256" key="20">
    <source>
        <dbReference type="PIRSR" id="PIRSR000615-1"/>
    </source>
</evidence>
<dbReference type="InterPro" id="IPR013106">
    <property type="entry name" value="Ig_V-set"/>
</dbReference>
<evidence type="ECO:0000256" key="16">
    <source>
        <dbReference type="ARBA" id="ARBA00023180"/>
    </source>
</evidence>
<dbReference type="GO" id="GO:0004714">
    <property type="term" value="F:transmembrane receptor protein tyrosine kinase activity"/>
    <property type="evidence" value="ECO:0007669"/>
    <property type="project" value="UniProtKB-EC"/>
</dbReference>
<evidence type="ECO:0000256" key="25">
    <source>
        <dbReference type="SAM" id="MobiDB-lite"/>
    </source>
</evidence>
<evidence type="ECO:0000256" key="14">
    <source>
        <dbReference type="ARBA" id="ARBA00023157"/>
    </source>
</evidence>
<dbReference type="PROSITE" id="PS50835">
    <property type="entry name" value="IG_LIKE"/>
    <property type="match status" value="4"/>
</dbReference>
<dbReference type="Pfam" id="PF07686">
    <property type="entry name" value="V-set"/>
    <property type="match status" value="1"/>
</dbReference>
<keyword evidence="13" id="KW-0829">Tyrosine-protein kinase</keyword>
<keyword evidence="8 21" id="KW-0547">Nucleotide-binding</keyword>
<evidence type="ECO:0000313" key="30">
    <source>
        <dbReference type="Proteomes" id="UP001075354"/>
    </source>
</evidence>
<dbReference type="GO" id="GO:0046872">
    <property type="term" value="F:metal ion binding"/>
    <property type="evidence" value="ECO:0007669"/>
    <property type="project" value="UniProtKB-KW"/>
</dbReference>
<keyword evidence="15" id="KW-0675">Receptor</keyword>
<feature type="site" description="Important for interaction with phosphotyrosine-binding proteins" evidence="23">
    <location>
        <position position="962"/>
    </location>
</feature>
<evidence type="ECO:0000256" key="9">
    <source>
        <dbReference type="ARBA" id="ARBA00022777"/>
    </source>
</evidence>
<feature type="binding site" evidence="22">
    <location>
        <position position="836"/>
    </location>
    <ligand>
        <name>Mg(2+)</name>
        <dbReference type="ChEBI" id="CHEBI:18420"/>
    </ligand>
</feature>
<comment type="catalytic activity">
    <reaction evidence="18">
        <text>L-tyrosyl-[protein] + ATP = O-phospho-L-tyrosyl-[protein] + ADP + H(+)</text>
        <dbReference type="Rhea" id="RHEA:10596"/>
        <dbReference type="Rhea" id="RHEA-COMP:10136"/>
        <dbReference type="Rhea" id="RHEA-COMP:20101"/>
        <dbReference type="ChEBI" id="CHEBI:15378"/>
        <dbReference type="ChEBI" id="CHEBI:30616"/>
        <dbReference type="ChEBI" id="CHEBI:46858"/>
        <dbReference type="ChEBI" id="CHEBI:61978"/>
        <dbReference type="ChEBI" id="CHEBI:456216"/>
        <dbReference type="EC" id="2.7.10.1"/>
    </reaction>
</comment>
<feature type="domain" description="Ig-like" evidence="28">
    <location>
        <begin position="329"/>
        <end position="417"/>
    </location>
</feature>
<dbReference type="Pfam" id="PF07714">
    <property type="entry name" value="PK_Tyr_Ser-Thr"/>
    <property type="match status" value="1"/>
</dbReference>
<evidence type="ECO:0000256" key="21">
    <source>
        <dbReference type="PIRSR" id="PIRSR000615-2"/>
    </source>
</evidence>
<feature type="compositionally biased region" description="Acidic residues" evidence="25">
    <location>
        <begin position="976"/>
        <end position="987"/>
    </location>
</feature>
<reference evidence="29" key="1">
    <citation type="submission" date="2022-12" db="EMBL/GenBank/DDBJ databases">
        <title>Chromosome-level genome assembly of the bean flower thrips Megalurothrips usitatus.</title>
        <authorList>
            <person name="Ma L."/>
            <person name="Liu Q."/>
            <person name="Li H."/>
            <person name="Cai W."/>
        </authorList>
    </citation>
    <scope>NUCLEOTIDE SEQUENCE</scope>
    <source>
        <strain evidence="29">Cailab_2022a</strain>
    </source>
</reference>
<evidence type="ECO:0000256" key="17">
    <source>
        <dbReference type="ARBA" id="ARBA00023319"/>
    </source>
</evidence>
<evidence type="ECO:0000256" key="1">
    <source>
        <dbReference type="ARBA" id="ARBA00004167"/>
    </source>
</evidence>
<dbReference type="PROSITE" id="PS00107">
    <property type="entry name" value="PROTEIN_KINASE_ATP"/>
    <property type="match status" value="1"/>
</dbReference>
<keyword evidence="6" id="KW-0732">Signal</keyword>
<dbReference type="GO" id="GO:0005524">
    <property type="term" value="F:ATP binding"/>
    <property type="evidence" value="ECO:0007669"/>
    <property type="project" value="UniProtKB-UniRule"/>
</dbReference>
<keyword evidence="22" id="KW-0460">Magnesium</keyword>
<dbReference type="PRINTS" id="PR00109">
    <property type="entry name" value="TYRKINASE"/>
</dbReference>
<evidence type="ECO:0000256" key="7">
    <source>
        <dbReference type="ARBA" id="ARBA00022737"/>
    </source>
</evidence>
<evidence type="ECO:0000256" key="3">
    <source>
        <dbReference type="ARBA" id="ARBA00022553"/>
    </source>
</evidence>
<dbReference type="SMART" id="SM00409">
    <property type="entry name" value="IG"/>
    <property type="match status" value="4"/>
</dbReference>
<sequence>MVNSSRVRVGRQRLKWRAVKRRDAGEYGCLTRGGLWANASLVVLGASQRDRLAQGLAAVAPSALSAHRDDFPLQDIHDVPQADGHDADDQTTPAPPAAAVSSPTPTQVRREGDAALLPCPVAGPSTSPPFWLKDGQPFELRAMKDRAAAQGTFLSIKALGVDDSGNYTCTVANQHGSDASSVLLRVFSRAEDIPLVLRAPRNASEPMGGTASFECEPSPDAPESSRVSWVHLPPGMDVGAALNDTVMASRAAKPRGGTPGAFPRLLVLEELRASDEGWYVCVVHSGQGKGRASASAWLHVMPAGDEAPPRCRGNATQGQASDRLPQEAPRFVRPVAMTGYDAKPAGNMVRLRCPATANPCPNVTWTKDGGPIQRLWGQVRYGEWSVLIEELVTDDSGNYTCNVCNALGCVNFTTKVEVIERYPHKPYIKEGFPRNLTVVVGSNATFECPLYADLSVFYQWFRIPPGDAAVGDLAAAEEPPNGTLIQSGDYSESGPTDPESLRLINVTHEDEGYYTCVAGNTLGITYALAYLRVVDTLLVAEEEQRVPVPRTPPSLVVSLLAAGLCTMFLVGVFIMVIIFRSLKREKLKKLKAIETARAAVVTHWTKKVIVEPAHRGSAMGLNVSESPSPSQEPLLMPLVKIQKQKCSAPADSLTISEYELPVDPDWEFPRSSLGLGKSLGEGAFGKVVRAEARGILKQGVETTVAVKMLKEGHTDAEMMDLVSEMEMMKMIGRHVNIINLLGCCTQGGPLFVVVEYAPHGNLRDFLRQQRPASGGASSSGYERAIGNKALTHKDLVSFAYQVARGMEYLASRRCIHRDLAARNVLVSDDYVIKIADFGLARDIHCNDYYRKTTNSRIPVKWMAPEALFHRVYTTQSDVWSYGILLWEIMTLGGTPYPSMPSVENLFQMLRSGHRMEKPPACSLEMYMLMRECWSYQPNERPTFEELVEELDQILTVTANEEYLNLGMPSLVTPPSSEDEDEDEENELDLFPALL</sequence>
<gene>
    <name evidence="29" type="ORF">ONE63_009343</name>
</gene>
<dbReference type="SMART" id="SM00408">
    <property type="entry name" value="IGc2"/>
    <property type="match status" value="4"/>
</dbReference>
<evidence type="ECO:0000256" key="26">
    <source>
        <dbReference type="SAM" id="Phobius"/>
    </source>
</evidence>
<evidence type="ECO:0000256" key="23">
    <source>
        <dbReference type="PIRSR" id="PIRSR000615-4"/>
    </source>
</evidence>
<dbReference type="FunFam" id="3.30.200.20:FF:000593">
    <property type="entry name" value="Predicted protein"/>
    <property type="match status" value="1"/>
</dbReference>
<dbReference type="InterPro" id="IPR011009">
    <property type="entry name" value="Kinase-like_dom_sf"/>
</dbReference>
<dbReference type="GO" id="GO:0043235">
    <property type="term" value="C:receptor complex"/>
    <property type="evidence" value="ECO:0007669"/>
    <property type="project" value="TreeGrafter"/>
</dbReference>
<feature type="domain" description="Ig-like" evidence="28">
    <location>
        <begin position="194"/>
        <end position="299"/>
    </location>
</feature>
<keyword evidence="30" id="KW-1185">Reference proteome</keyword>
<dbReference type="SMART" id="SM00219">
    <property type="entry name" value="TyrKc"/>
    <property type="match status" value="1"/>
</dbReference>
<keyword evidence="9" id="KW-0418">Kinase</keyword>
<feature type="compositionally biased region" description="Basic and acidic residues" evidence="25">
    <location>
        <begin position="75"/>
        <end position="88"/>
    </location>
</feature>
<dbReference type="AlphaFoldDB" id="A0AAV7XQZ1"/>
<feature type="region of interest" description="Disordered" evidence="25">
    <location>
        <begin position="966"/>
        <end position="994"/>
    </location>
</feature>
<dbReference type="PROSITE" id="PS00109">
    <property type="entry name" value="PROTEIN_KINASE_TYR"/>
    <property type="match status" value="1"/>
</dbReference>
<evidence type="ECO:0000256" key="6">
    <source>
        <dbReference type="ARBA" id="ARBA00022729"/>
    </source>
</evidence>
<feature type="binding site" evidence="21 24">
    <location>
        <position position="707"/>
    </location>
    <ligand>
        <name>ATP</name>
        <dbReference type="ChEBI" id="CHEBI:30616"/>
    </ligand>
</feature>
<dbReference type="InterPro" id="IPR050122">
    <property type="entry name" value="RTK"/>
</dbReference>
<dbReference type="FunFam" id="2.60.40.10:FF:000016">
    <property type="entry name" value="Fibroblast growth factor receptor"/>
    <property type="match status" value="1"/>
</dbReference>
<evidence type="ECO:0000256" key="5">
    <source>
        <dbReference type="ARBA" id="ARBA00022692"/>
    </source>
</evidence>
<evidence type="ECO:0000256" key="15">
    <source>
        <dbReference type="ARBA" id="ARBA00023170"/>
    </source>
</evidence>
<dbReference type="InterPro" id="IPR001245">
    <property type="entry name" value="Ser-Thr/Tyr_kinase_cat_dom"/>
</dbReference>
<dbReference type="InterPro" id="IPR003599">
    <property type="entry name" value="Ig_sub"/>
</dbReference>
<feature type="binding site" evidence="21">
    <location>
        <position position="822"/>
    </location>
    <ligand>
        <name>ATP</name>
        <dbReference type="ChEBI" id="CHEBI:30616"/>
    </ligand>
</feature>
<dbReference type="Gene3D" id="3.30.200.20">
    <property type="entry name" value="Phosphorylase Kinase, domain 1"/>
    <property type="match status" value="1"/>
</dbReference>